<protein>
    <submittedName>
        <fullName evidence="2">Uncharacterized protein</fullName>
    </submittedName>
</protein>
<evidence type="ECO:0000313" key="2">
    <source>
        <dbReference type="EMBL" id="JAS31024.1"/>
    </source>
</evidence>
<accession>A0A1B6DZD8</accession>
<sequence>MLVLKTSLHFCCCIISVALTNSRKDEHFMYPLTSEEGNKSYIDFIQSLYPVHYTTKVVDIKNKSVTRKFVEPYYCREVTKRRNVSGTNKFGGTITKQEARVFTNMSYIHYRLQLVKKLYNDTYEDIMSSYNSCFTTKDVGIPELNRKPFIVIESKYKAEKTKIMKILCKSLGARCINPPHYKMRMLLKRLNRVNFYGIQNLANSLAMYAYAYFIRQILNTGVPVVSGGYYTQFACSKIERRYPYPFIPPPSQKMTYTQPTDLMPADVIFFIDFITEVGAVRNYYHRSVYIYQRFRNTGTIKIIRNEYGDLNQTILAIKRILLPHLDKNLNLVKKIKP</sequence>
<organism evidence="2">
    <name type="scientific">Clastoptera arizonana</name>
    <name type="common">Arizona spittle bug</name>
    <dbReference type="NCBI Taxonomy" id="38151"/>
    <lineage>
        <taxon>Eukaryota</taxon>
        <taxon>Metazoa</taxon>
        <taxon>Ecdysozoa</taxon>
        <taxon>Arthropoda</taxon>
        <taxon>Hexapoda</taxon>
        <taxon>Insecta</taxon>
        <taxon>Pterygota</taxon>
        <taxon>Neoptera</taxon>
        <taxon>Paraneoptera</taxon>
        <taxon>Hemiptera</taxon>
        <taxon>Auchenorrhyncha</taxon>
        <taxon>Cercopoidea</taxon>
        <taxon>Clastopteridae</taxon>
        <taxon>Clastoptera</taxon>
    </lineage>
</organism>
<feature type="chain" id="PRO_5008581671" evidence="1">
    <location>
        <begin position="23"/>
        <end position="337"/>
    </location>
</feature>
<dbReference type="EMBL" id="GEDC01006274">
    <property type="protein sequence ID" value="JAS31024.1"/>
    <property type="molecule type" value="Transcribed_RNA"/>
</dbReference>
<proteinExistence type="predicted"/>
<keyword evidence="1" id="KW-0732">Signal</keyword>
<reference evidence="2" key="1">
    <citation type="submission" date="2015-12" db="EMBL/GenBank/DDBJ databases">
        <title>De novo transcriptome assembly of four potential Pierce s Disease insect vectors from Arizona vineyards.</title>
        <authorList>
            <person name="Tassone E.E."/>
        </authorList>
    </citation>
    <scope>NUCLEOTIDE SEQUENCE</scope>
</reference>
<gene>
    <name evidence="2" type="ORF">g.2226</name>
</gene>
<name>A0A1B6DZD8_9HEMI</name>
<dbReference type="AlphaFoldDB" id="A0A1B6DZD8"/>
<feature type="signal peptide" evidence="1">
    <location>
        <begin position="1"/>
        <end position="22"/>
    </location>
</feature>
<evidence type="ECO:0000256" key="1">
    <source>
        <dbReference type="SAM" id="SignalP"/>
    </source>
</evidence>